<dbReference type="EnsemblMetazoa" id="XM_021056780.1">
    <property type="protein sequence ID" value="XP_020912439.1"/>
    <property type="gene ID" value="LOC110250176"/>
</dbReference>
<dbReference type="RefSeq" id="XP_020912439.1">
    <property type="nucleotide sequence ID" value="XM_021056780.1"/>
</dbReference>
<evidence type="ECO:0000256" key="1">
    <source>
        <dbReference type="SAM" id="MobiDB-lite"/>
    </source>
</evidence>
<name>A0A913XZY5_EXADI</name>
<feature type="region of interest" description="Disordered" evidence="1">
    <location>
        <begin position="113"/>
        <end position="146"/>
    </location>
</feature>
<evidence type="ECO:0000313" key="2">
    <source>
        <dbReference type="EnsemblMetazoa" id="XP_020912439.1"/>
    </source>
</evidence>
<dbReference type="Proteomes" id="UP000887567">
    <property type="component" value="Unplaced"/>
</dbReference>
<protein>
    <submittedName>
        <fullName evidence="2">Uncharacterized protein</fullName>
    </submittedName>
</protein>
<evidence type="ECO:0000313" key="3">
    <source>
        <dbReference type="Proteomes" id="UP000887567"/>
    </source>
</evidence>
<feature type="compositionally biased region" description="Low complexity" evidence="1">
    <location>
        <begin position="21"/>
        <end position="40"/>
    </location>
</feature>
<dbReference type="KEGG" id="epa:110250176"/>
<accession>A0A913XZY5</accession>
<reference evidence="2" key="1">
    <citation type="submission" date="2022-11" db="UniProtKB">
        <authorList>
            <consortium name="EnsemblMetazoa"/>
        </authorList>
    </citation>
    <scope>IDENTIFICATION</scope>
</reference>
<organism evidence="2 3">
    <name type="scientific">Exaiptasia diaphana</name>
    <name type="common">Tropical sea anemone</name>
    <name type="synonym">Aiptasia pulchella</name>
    <dbReference type="NCBI Taxonomy" id="2652724"/>
    <lineage>
        <taxon>Eukaryota</taxon>
        <taxon>Metazoa</taxon>
        <taxon>Cnidaria</taxon>
        <taxon>Anthozoa</taxon>
        <taxon>Hexacorallia</taxon>
        <taxon>Actiniaria</taxon>
        <taxon>Aiptasiidae</taxon>
        <taxon>Exaiptasia</taxon>
    </lineage>
</organism>
<feature type="region of interest" description="Disordered" evidence="1">
    <location>
        <begin position="1"/>
        <end position="61"/>
    </location>
</feature>
<feature type="compositionally biased region" description="Polar residues" evidence="1">
    <location>
        <begin position="137"/>
        <end position="146"/>
    </location>
</feature>
<keyword evidence="3" id="KW-1185">Reference proteome</keyword>
<dbReference type="AlphaFoldDB" id="A0A913XZY5"/>
<proteinExistence type="predicted"/>
<sequence length="146" mass="16400">MSNSRRGRVGRGPEFGRRDQSWGSPRSGSPGSPGINGSPRAGRRDRRDAGQQPPAAFSSSEHDLYVGYLEKKWEQVKSKANTEPGSVTFWGIKDHSVEPGAIFDVDRFFIERQINRKQATSSPPQPQPPHHPHHQQNMYATSTDHW</sequence>
<dbReference type="GeneID" id="110250176"/>